<proteinExistence type="predicted"/>
<accession>A0A0A9C8W0</accession>
<protein>
    <submittedName>
        <fullName evidence="1">Uncharacterized protein</fullName>
    </submittedName>
</protein>
<organism evidence="1">
    <name type="scientific">Arundo donax</name>
    <name type="common">Giant reed</name>
    <name type="synonym">Donax arundinaceus</name>
    <dbReference type="NCBI Taxonomy" id="35708"/>
    <lineage>
        <taxon>Eukaryota</taxon>
        <taxon>Viridiplantae</taxon>
        <taxon>Streptophyta</taxon>
        <taxon>Embryophyta</taxon>
        <taxon>Tracheophyta</taxon>
        <taxon>Spermatophyta</taxon>
        <taxon>Magnoliopsida</taxon>
        <taxon>Liliopsida</taxon>
        <taxon>Poales</taxon>
        <taxon>Poaceae</taxon>
        <taxon>PACMAD clade</taxon>
        <taxon>Arundinoideae</taxon>
        <taxon>Arundineae</taxon>
        <taxon>Arundo</taxon>
    </lineage>
</organism>
<reference evidence="1" key="1">
    <citation type="submission" date="2014-09" db="EMBL/GenBank/DDBJ databases">
        <authorList>
            <person name="Magalhaes I.L.F."/>
            <person name="Oliveira U."/>
            <person name="Santos F.R."/>
            <person name="Vidigal T.H.D.A."/>
            <person name="Brescovit A.D."/>
            <person name="Santos A.J."/>
        </authorList>
    </citation>
    <scope>NUCLEOTIDE SEQUENCE</scope>
    <source>
        <tissue evidence="1">Shoot tissue taken approximately 20 cm above the soil surface</tissue>
    </source>
</reference>
<name>A0A0A9C8W0_ARUDO</name>
<evidence type="ECO:0000313" key="1">
    <source>
        <dbReference type="EMBL" id="JAD70898.1"/>
    </source>
</evidence>
<dbReference type="EMBL" id="GBRH01226997">
    <property type="protein sequence ID" value="JAD70898.1"/>
    <property type="molecule type" value="Transcribed_RNA"/>
</dbReference>
<reference evidence="1" key="2">
    <citation type="journal article" date="2015" name="Data Brief">
        <title>Shoot transcriptome of the giant reed, Arundo donax.</title>
        <authorList>
            <person name="Barrero R.A."/>
            <person name="Guerrero F.D."/>
            <person name="Moolhuijzen P."/>
            <person name="Goolsby J.A."/>
            <person name="Tidwell J."/>
            <person name="Bellgard S.E."/>
            <person name="Bellgard M.I."/>
        </authorList>
    </citation>
    <scope>NUCLEOTIDE SEQUENCE</scope>
    <source>
        <tissue evidence="1">Shoot tissue taken approximately 20 cm above the soil surface</tissue>
    </source>
</reference>
<sequence length="53" mass="6119">MIGRSFSDAVIQKEKLATREKWLKLLEDIANQLQEIKETAEARRHLHCASPTN</sequence>
<dbReference type="AlphaFoldDB" id="A0A0A9C8W0"/>